<dbReference type="OrthoDB" id="302784at2759"/>
<dbReference type="InterPro" id="IPR042541">
    <property type="entry name" value="BART_sf"/>
</dbReference>
<evidence type="ECO:0000256" key="7">
    <source>
        <dbReference type="ARBA" id="ARBA00023069"/>
    </source>
</evidence>
<keyword evidence="6 12" id="KW-0963">Cytoplasm</keyword>
<evidence type="ECO:0000313" key="14">
    <source>
        <dbReference type="EMBL" id="CAB4008077.1"/>
    </source>
</evidence>
<dbReference type="GO" id="GO:0005758">
    <property type="term" value="C:mitochondrial intermembrane space"/>
    <property type="evidence" value="ECO:0007669"/>
    <property type="project" value="UniProtKB-SubCell"/>
</dbReference>
<dbReference type="InterPro" id="IPR023379">
    <property type="entry name" value="BART_dom"/>
</dbReference>
<dbReference type="PANTHER" id="PTHR15487">
    <property type="entry name" value="ADP-RIBOSYLATION FACTOR-LIKE PROTEIN 2-BINDING PROTEIN"/>
    <property type="match status" value="1"/>
</dbReference>
<dbReference type="GO" id="GO:0005813">
    <property type="term" value="C:centrosome"/>
    <property type="evidence" value="ECO:0007669"/>
    <property type="project" value="UniProtKB-SubCell"/>
</dbReference>
<dbReference type="Pfam" id="PF11527">
    <property type="entry name" value="ARL2_Bind_BART"/>
    <property type="match status" value="1"/>
</dbReference>
<evidence type="ECO:0000256" key="8">
    <source>
        <dbReference type="ARBA" id="ARBA00023128"/>
    </source>
</evidence>
<comment type="caution">
    <text evidence="14">The sequence shown here is derived from an EMBL/GenBank/DDBJ whole genome shotgun (WGS) entry which is preliminary data.</text>
</comment>
<dbReference type="GO" id="GO:0051457">
    <property type="term" value="P:maintenance of protein location in nucleus"/>
    <property type="evidence" value="ECO:0007669"/>
    <property type="project" value="TreeGrafter"/>
</dbReference>
<evidence type="ECO:0000256" key="6">
    <source>
        <dbReference type="ARBA" id="ARBA00022490"/>
    </source>
</evidence>
<evidence type="ECO:0000256" key="5">
    <source>
        <dbReference type="ARBA" id="ARBA00014849"/>
    </source>
</evidence>
<dbReference type="Proteomes" id="UP001152795">
    <property type="component" value="Unassembled WGS sequence"/>
</dbReference>
<dbReference type="PANTHER" id="PTHR15487:SF4">
    <property type="entry name" value="ADP-RIBOSYLATION FACTOR-LIKE PROTEIN 2-BINDING PROTEIN"/>
    <property type="match status" value="1"/>
</dbReference>
<reference evidence="14" key="1">
    <citation type="submission" date="2020-04" db="EMBL/GenBank/DDBJ databases">
        <authorList>
            <person name="Alioto T."/>
            <person name="Alioto T."/>
            <person name="Gomez Garrido J."/>
        </authorList>
    </citation>
    <scope>NUCLEOTIDE SEQUENCE</scope>
    <source>
        <strain evidence="14">A484AB</strain>
    </source>
</reference>
<keyword evidence="15" id="KW-1185">Reference proteome</keyword>
<evidence type="ECO:0000259" key="13">
    <source>
        <dbReference type="Pfam" id="PF11527"/>
    </source>
</evidence>
<keyword evidence="11 12" id="KW-0966">Cell projection</keyword>
<evidence type="ECO:0000256" key="2">
    <source>
        <dbReference type="ARBA" id="ARBA00004123"/>
    </source>
</evidence>
<dbReference type="Gene3D" id="1.20.1520.10">
    <property type="entry name" value="ADP-ribosylation factor-like 2-binding protein, domain"/>
    <property type="match status" value="1"/>
</dbReference>
<evidence type="ECO:0000256" key="3">
    <source>
        <dbReference type="ARBA" id="ARBA00004300"/>
    </source>
</evidence>
<comment type="subcellular location">
    <subcellularLocation>
        <location evidence="1 12">Cytoplasm</location>
        <location evidence="1 12">Cytoskeleton</location>
        <location evidence="1 12">Cilium basal body</location>
    </subcellularLocation>
    <subcellularLocation>
        <location evidence="3 12">Cytoplasm</location>
        <location evidence="3 12">Cytoskeleton</location>
        <location evidence="3 12">Microtubule organizing center</location>
        <location evidence="3 12">Centrosome</location>
    </subcellularLocation>
    <subcellularLocation>
        <location evidence="12">Cytoplasm</location>
    </subcellularLocation>
    <subcellularLocation>
        <location evidence="2 12">Nucleus</location>
    </subcellularLocation>
    <subcellularLocation>
        <location evidence="12">Mitochondrion intermembrane space</location>
    </subcellularLocation>
</comment>
<protein>
    <recommendedName>
        <fullName evidence="5 12">ADP-ribosylation factor-like protein 2-binding protein</fullName>
        <shortName evidence="12">ARF-like 2-binding protein</shortName>
    </recommendedName>
</protein>
<evidence type="ECO:0000256" key="10">
    <source>
        <dbReference type="ARBA" id="ARBA00023242"/>
    </source>
</evidence>
<evidence type="ECO:0000313" key="15">
    <source>
        <dbReference type="Proteomes" id="UP001152795"/>
    </source>
</evidence>
<organism evidence="14 15">
    <name type="scientific">Paramuricea clavata</name>
    <name type="common">Red gorgonian</name>
    <name type="synonym">Violescent sea-whip</name>
    <dbReference type="NCBI Taxonomy" id="317549"/>
    <lineage>
        <taxon>Eukaryota</taxon>
        <taxon>Metazoa</taxon>
        <taxon>Cnidaria</taxon>
        <taxon>Anthozoa</taxon>
        <taxon>Octocorallia</taxon>
        <taxon>Malacalcyonacea</taxon>
        <taxon>Plexauridae</taxon>
        <taxon>Paramuricea</taxon>
    </lineage>
</organism>
<dbReference type="InterPro" id="IPR038849">
    <property type="entry name" value="ARL2BP"/>
</dbReference>
<name>A0A7D9IL55_PARCT</name>
<comment type="similarity">
    <text evidence="4 12">Belongs to the ARL2BP family.</text>
</comment>
<gene>
    <name evidence="14" type="ORF">PACLA_8A079903</name>
</gene>
<sequence length="184" mass="21475">MARRGIRSLDLEEDLAIGRSSRSDKKFDVTIGHIEDIIMEDTFQELQNEFMEKHYHHFEDVEENKLVYTDIFTQYTNLIEKHLEECLKQRMPDFSMEEFMTSLQSRKDQIGGDIFDMLLSFSDFIMFKQMFLDYKADKEGKNVDLGGLIITPLSNERLDGTEEMVIDSDMSPDRQTTSSTLLSS</sequence>
<evidence type="ECO:0000256" key="12">
    <source>
        <dbReference type="RuleBase" id="RU367099"/>
    </source>
</evidence>
<dbReference type="AlphaFoldDB" id="A0A7D9IL55"/>
<evidence type="ECO:0000256" key="4">
    <source>
        <dbReference type="ARBA" id="ARBA00009880"/>
    </source>
</evidence>
<feature type="domain" description="BART" evidence="13">
    <location>
        <begin position="27"/>
        <end position="140"/>
    </location>
</feature>
<keyword evidence="9 12" id="KW-0206">Cytoskeleton</keyword>
<dbReference type="GO" id="GO:0005634">
    <property type="term" value="C:nucleus"/>
    <property type="evidence" value="ECO:0007669"/>
    <property type="project" value="UniProtKB-SubCell"/>
</dbReference>
<evidence type="ECO:0000256" key="1">
    <source>
        <dbReference type="ARBA" id="ARBA00004120"/>
    </source>
</evidence>
<accession>A0A7D9IL55</accession>
<dbReference type="GO" id="GO:0005929">
    <property type="term" value="C:cilium"/>
    <property type="evidence" value="ECO:0007669"/>
    <property type="project" value="UniProtKB-UniRule"/>
</dbReference>
<proteinExistence type="inferred from homology"/>
<keyword evidence="8 12" id="KW-0496">Mitochondrion</keyword>
<keyword evidence="10 12" id="KW-0539">Nucleus</keyword>
<evidence type="ECO:0000256" key="11">
    <source>
        <dbReference type="ARBA" id="ARBA00023273"/>
    </source>
</evidence>
<dbReference type="EMBL" id="CACRXK020006012">
    <property type="protein sequence ID" value="CAB4008077.1"/>
    <property type="molecule type" value="Genomic_DNA"/>
</dbReference>
<evidence type="ECO:0000256" key="9">
    <source>
        <dbReference type="ARBA" id="ARBA00023212"/>
    </source>
</evidence>
<keyword evidence="7 12" id="KW-0969">Cilium</keyword>
<comment type="function">
    <text evidence="12">Plays a role as an effector of the ADP-ribosylation factor-like protein 2, ARL2.</text>
</comment>